<dbReference type="AlphaFoldDB" id="A0ABD2KSB1"/>
<keyword evidence="5" id="KW-0547">Nucleotide-binding</keyword>
<dbReference type="SUPFAM" id="SSF56112">
    <property type="entry name" value="Protein kinase-like (PK-like)"/>
    <property type="match status" value="1"/>
</dbReference>
<evidence type="ECO:0000313" key="15">
    <source>
        <dbReference type="Proteomes" id="UP001620626"/>
    </source>
</evidence>
<evidence type="ECO:0000256" key="1">
    <source>
        <dbReference type="ARBA" id="ARBA00001436"/>
    </source>
</evidence>
<feature type="compositionally biased region" description="Basic and acidic residues" evidence="10">
    <location>
        <begin position="560"/>
        <end position="570"/>
    </location>
</feature>
<evidence type="ECO:0000256" key="12">
    <source>
        <dbReference type="SAM" id="SignalP"/>
    </source>
</evidence>
<dbReference type="Pfam" id="PF01094">
    <property type="entry name" value="ANF_receptor"/>
    <property type="match status" value="1"/>
</dbReference>
<dbReference type="InterPro" id="IPR001245">
    <property type="entry name" value="Ser-Thr/Tyr_kinase_cat_dom"/>
</dbReference>
<comment type="caution">
    <text evidence="14">The sequence shown here is derived from an EMBL/GenBank/DDBJ whole genome shotgun (WGS) entry which is preliminary data.</text>
</comment>
<dbReference type="GO" id="GO:0016020">
    <property type="term" value="C:membrane"/>
    <property type="evidence" value="ECO:0007669"/>
    <property type="project" value="UniProtKB-SubCell"/>
</dbReference>
<dbReference type="PANTHER" id="PTHR11920:SF501">
    <property type="entry name" value="GUANYLATE CYCLASE 32E"/>
    <property type="match status" value="1"/>
</dbReference>
<evidence type="ECO:0000256" key="3">
    <source>
        <dbReference type="ARBA" id="ARBA00012202"/>
    </source>
</evidence>
<dbReference type="GO" id="GO:0000166">
    <property type="term" value="F:nucleotide binding"/>
    <property type="evidence" value="ECO:0007669"/>
    <property type="project" value="UniProtKB-KW"/>
</dbReference>
<dbReference type="InterPro" id="IPR028082">
    <property type="entry name" value="Peripla_BP_I"/>
</dbReference>
<dbReference type="PROSITE" id="PS50011">
    <property type="entry name" value="PROTEIN_KINASE_DOM"/>
    <property type="match status" value="1"/>
</dbReference>
<keyword evidence="15" id="KW-1185">Reference proteome</keyword>
<gene>
    <name evidence="14" type="ORF">niasHT_026558</name>
</gene>
<evidence type="ECO:0000256" key="9">
    <source>
        <dbReference type="ARBA" id="ARBA00023293"/>
    </source>
</evidence>
<dbReference type="InterPro" id="IPR011009">
    <property type="entry name" value="Kinase-like_dom_sf"/>
</dbReference>
<accession>A0ABD2KSB1</accession>
<dbReference type="Gene3D" id="3.40.50.2300">
    <property type="match status" value="2"/>
</dbReference>
<evidence type="ECO:0000256" key="6">
    <source>
        <dbReference type="ARBA" id="ARBA00022989"/>
    </source>
</evidence>
<evidence type="ECO:0000256" key="4">
    <source>
        <dbReference type="ARBA" id="ARBA00022692"/>
    </source>
</evidence>
<protein>
    <recommendedName>
        <fullName evidence="3">guanylate cyclase</fullName>
        <ecNumber evidence="3">4.6.1.2</ecNumber>
    </recommendedName>
</protein>
<dbReference type="InterPro" id="IPR050401">
    <property type="entry name" value="Cyclic_nucleotide_synthase"/>
</dbReference>
<comment type="subcellular location">
    <subcellularLocation>
        <location evidence="2">Membrane</location>
    </subcellularLocation>
</comment>
<dbReference type="InterPro" id="IPR000719">
    <property type="entry name" value="Prot_kinase_dom"/>
</dbReference>
<organism evidence="14 15">
    <name type="scientific">Heterodera trifolii</name>
    <dbReference type="NCBI Taxonomy" id="157864"/>
    <lineage>
        <taxon>Eukaryota</taxon>
        <taxon>Metazoa</taxon>
        <taxon>Ecdysozoa</taxon>
        <taxon>Nematoda</taxon>
        <taxon>Chromadorea</taxon>
        <taxon>Rhabditida</taxon>
        <taxon>Tylenchina</taxon>
        <taxon>Tylenchomorpha</taxon>
        <taxon>Tylenchoidea</taxon>
        <taxon>Heteroderidae</taxon>
        <taxon>Heteroderinae</taxon>
        <taxon>Heterodera</taxon>
    </lineage>
</organism>
<dbReference type="Pfam" id="PF07714">
    <property type="entry name" value="PK_Tyr_Ser-Thr"/>
    <property type="match status" value="1"/>
</dbReference>
<keyword evidence="6 11" id="KW-1133">Transmembrane helix</keyword>
<evidence type="ECO:0000256" key="7">
    <source>
        <dbReference type="ARBA" id="ARBA00023136"/>
    </source>
</evidence>
<reference evidence="14 15" key="1">
    <citation type="submission" date="2024-10" db="EMBL/GenBank/DDBJ databases">
        <authorList>
            <person name="Kim D."/>
        </authorList>
    </citation>
    <scope>NUCLEOTIDE SEQUENCE [LARGE SCALE GENOMIC DNA]</scope>
    <source>
        <strain evidence="14">BH-2024</strain>
    </source>
</reference>
<dbReference type="GO" id="GO:0004383">
    <property type="term" value="F:guanylate cyclase activity"/>
    <property type="evidence" value="ECO:0007669"/>
    <property type="project" value="UniProtKB-EC"/>
</dbReference>
<evidence type="ECO:0000256" key="10">
    <source>
        <dbReference type="SAM" id="MobiDB-lite"/>
    </source>
</evidence>
<dbReference type="CDD" id="cd06352">
    <property type="entry name" value="PBP1_NPR_GC-like"/>
    <property type="match status" value="1"/>
</dbReference>
<evidence type="ECO:0000256" key="5">
    <source>
        <dbReference type="ARBA" id="ARBA00022741"/>
    </source>
</evidence>
<evidence type="ECO:0000256" key="8">
    <source>
        <dbReference type="ARBA" id="ARBA00023239"/>
    </source>
</evidence>
<evidence type="ECO:0000313" key="14">
    <source>
        <dbReference type="EMBL" id="KAL3105783.1"/>
    </source>
</evidence>
<dbReference type="Proteomes" id="UP001620626">
    <property type="component" value="Unassembled WGS sequence"/>
</dbReference>
<feature type="chain" id="PRO_5044815287" description="guanylate cyclase" evidence="12">
    <location>
        <begin position="21"/>
        <end position="785"/>
    </location>
</feature>
<dbReference type="InterPro" id="IPR001828">
    <property type="entry name" value="ANF_lig-bd_rcpt"/>
</dbReference>
<evidence type="ECO:0000256" key="11">
    <source>
        <dbReference type="SAM" id="Phobius"/>
    </source>
</evidence>
<evidence type="ECO:0000256" key="2">
    <source>
        <dbReference type="ARBA" id="ARBA00004370"/>
    </source>
</evidence>
<dbReference type="SUPFAM" id="SSF53822">
    <property type="entry name" value="Periplasmic binding protein-like I"/>
    <property type="match status" value="1"/>
</dbReference>
<sequence>MCYCFFIFVIGAALVTKCQTQQTMPGNSVIDFTTPTTPVANQTLIKIAILTAQNDTDFGLPRKNSALRDSGGAIPMALEQLWADQILPKNVNFSFQWTYENCNEATALGLSYQYIRDFGADAIIATPCIDVPPTVGHLAANFNIPMMVWGQSMVSKLAASNNATYPSLLNIVPNYKYMASGLISLFQYFNWTQFAVVIQSDTTSVNGGCYFLGKDIDRALSEQSKVTLTYKARINDIQSSYTNTIVTSLKKRARIVVMCFDDIVQLRNFALNLFDGGLYTKEYVYIMPDNDLYLSFNLSRLPFWVQRRSNNSIVLDGRDAVAEAIGRLFFWWHYDITLSSLSNRNYYGFYERVVNRTYGWPFYCPESDCGTVVNGSVYSILLYDTIYNYGIALNESFKQFGIRPEVYRNGSLLASYRKPFMGLSGYAITESDRNTRVLVLSNRRTEGSKNAFRILMQLAWKDGELNITMRAGSSPFIWSSHGGSAPLAVPRCGFDGNGCAVSVFDMYKGYFLSGIALFALLIITSVTIIVYLIHAKIVETRKNNLLWKIPFGLLKRQKQRRPERTAERSQHSLRSNQTNLSSLTHSTTDSLAQSKTFTLYSYNGEKCIVRTYCSTSLATMALSVAQMAECRTLRLFDHENLNRFLGLSLDGPNVLAVWNFCARGSLKDVIMSENAMVRDVVFIQSVINELCEGLYFLHSSPLQFHGRLKSSVCLINDRWQVKISYFGLRWLKNVQKIETKDLLWLSPEQLRKMGDNTNNNNNNDQQMDGSKQSDIYTLALIFTEV</sequence>
<feature type="domain" description="Protein kinase" evidence="13">
    <location>
        <begin position="577"/>
        <end position="785"/>
    </location>
</feature>
<name>A0ABD2KSB1_9BILA</name>
<feature type="transmembrane region" description="Helical" evidence="11">
    <location>
        <begin position="510"/>
        <end position="533"/>
    </location>
</feature>
<keyword evidence="4 11" id="KW-0812">Transmembrane</keyword>
<proteinExistence type="predicted"/>
<feature type="signal peptide" evidence="12">
    <location>
        <begin position="1"/>
        <end position="20"/>
    </location>
</feature>
<evidence type="ECO:0000259" key="13">
    <source>
        <dbReference type="PROSITE" id="PS50011"/>
    </source>
</evidence>
<keyword evidence="12" id="KW-0732">Signal</keyword>
<dbReference type="EC" id="4.6.1.2" evidence="3"/>
<dbReference type="PANTHER" id="PTHR11920">
    <property type="entry name" value="GUANYLYL CYCLASE"/>
    <property type="match status" value="1"/>
</dbReference>
<comment type="catalytic activity">
    <reaction evidence="1">
        <text>GTP = 3',5'-cyclic GMP + diphosphate</text>
        <dbReference type="Rhea" id="RHEA:13665"/>
        <dbReference type="ChEBI" id="CHEBI:33019"/>
        <dbReference type="ChEBI" id="CHEBI:37565"/>
        <dbReference type="ChEBI" id="CHEBI:57746"/>
        <dbReference type="EC" id="4.6.1.2"/>
    </reaction>
</comment>
<keyword evidence="9" id="KW-0141">cGMP biosynthesis</keyword>
<keyword evidence="7 11" id="KW-0472">Membrane</keyword>
<keyword evidence="8" id="KW-0456">Lyase</keyword>
<dbReference type="Gene3D" id="1.10.510.10">
    <property type="entry name" value="Transferase(Phosphotransferase) domain 1"/>
    <property type="match status" value="1"/>
</dbReference>
<feature type="region of interest" description="Disordered" evidence="10">
    <location>
        <begin position="558"/>
        <end position="587"/>
    </location>
</feature>
<dbReference type="EMBL" id="JBICBT010000676">
    <property type="protein sequence ID" value="KAL3105783.1"/>
    <property type="molecule type" value="Genomic_DNA"/>
</dbReference>
<feature type="compositionally biased region" description="Low complexity" evidence="10">
    <location>
        <begin position="578"/>
        <end position="587"/>
    </location>
</feature>